<sequence length="369" mass="40181">MDNDIQDSVLVDVVIAVHTPDRPIERTVASLMESGLPTESTASNRLRVTVVCHNTELAAIRARVAPRDRDRVRFVEYSDGIKSPAGPFNHGISLASGTWVSIMGSDDSLEPGALASWVAAAGQDDADVLIAPMAHAGAGTIRTPVVRRRHRTALNPVADRLSYRTAPLGIMKLSLVRSLALEFPTNYATGEDQSFSAQLWFSGAKISYGRGLPRYLVHDDAVLRVTATPRSVSEDLAFATDLVTSEWFATLAEMQKSALVTKMLRVHVFGHVFLRADSGSWNAHDAAEMAEVARTLLFAAPGAARPLSLADRDLLDAVVRQESDPSTMKSLATLRRTFTNPRTWLPRDFSQLLHPEAPLRFMSASALVS</sequence>
<dbReference type="AlphaFoldDB" id="A0A2V5IV19"/>
<organism evidence="2 3">
    <name type="scientific">Arthrobacter psychrolactophilus</name>
    <dbReference type="NCBI Taxonomy" id="92442"/>
    <lineage>
        <taxon>Bacteria</taxon>
        <taxon>Bacillati</taxon>
        <taxon>Actinomycetota</taxon>
        <taxon>Actinomycetes</taxon>
        <taxon>Micrococcales</taxon>
        <taxon>Micrococcaceae</taxon>
        <taxon>Arthrobacter</taxon>
    </lineage>
</organism>
<dbReference type="CDD" id="cd00761">
    <property type="entry name" value="Glyco_tranf_GTA_type"/>
    <property type="match status" value="1"/>
</dbReference>
<dbReference type="Pfam" id="PF00535">
    <property type="entry name" value="Glycos_transf_2"/>
    <property type="match status" value="1"/>
</dbReference>
<gene>
    <name evidence="2" type="ORF">CVS30_03945</name>
</gene>
<dbReference type="SUPFAM" id="SSF53448">
    <property type="entry name" value="Nucleotide-diphospho-sugar transferases"/>
    <property type="match status" value="1"/>
</dbReference>
<dbReference type="InterPro" id="IPR029044">
    <property type="entry name" value="Nucleotide-diphossugar_trans"/>
</dbReference>
<dbReference type="Gene3D" id="3.90.550.10">
    <property type="entry name" value="Spore Coat Polysaccharide Biosynthesis Protein SpsA, Chain A"/>
    <property type="match status" value="1"/>
</dbReference>
<dbReference type="EMBL" id="QJVC01000002">
    <property type="protein sequence ID" value="PYI39821.1"/>
    <property type="molecule type" value="Genomic_DNA"/>
</dbReference>
<evidence type="ECO:0000313" key="3">
    <source>
        <dbReference type="Proteomes" id="UP000247980"/>
    </source>
</evidence>
<dbReference type="Proteomes" id="UP000247980">
    <property type="component" value="Unassembled WGS sequence"/>
</dbReference>
<dbReference type="RefSeq" id="WP_110483994.1">
    <property type="nucleotide sequence ID" value="NZ_QJVC01000002.1"/>
</dbReference>
<protein>
    <recommendedName>
        <fullName evidence="1">Glycosyltransferase 2-like domain-containing protein</fullName>
    </recommendedName>
</protein>
<name>A0A2V5IV19_9MICC</name>
<proteinExistence type="predicted"/>
<comment type="caution">
    <text evidence="2">The sequence shown here is derived from an EMBL/GenBank/DDBJ whole genome shotgun (WGS) entry which is preliminary data.</text>
</comment>
<reference evidence="2 3" key="1">
    <citation type="submission" date="2018-05" db="EMBL/GenBank/DDBJ databases">
        <title>Genetic diversity of glacier-inhabiting Cryobacterium bacteria in China and description of Cryobacterium mengkeensis sp. nov. and Arthrobacter glacialis sp. nov.</title>
        <authorList>
            <person name="Liu Q."/>
            <person name="Xin Y.-H."/>
        </authorList>
    </citation>
    <scope>NUCLEOTIDE SEQUENCE [LARGE SCALE GENOMIC DNA]</scope>
    <source>
        <strain evidence="2 3">B7</strain>
    </source>
</reference>
<accession>A0A2V5IV19</accession>
<keyword evidence="3" id="KW-1185">Reference proteome</keyword>
<feature type="domain" description="Glycosyltransferase 2-like" evidence="1">
    <location>
        <begin position="13"/>
        <end position="148"/>
    </location>
</feature>
<dbReference type="OrthoDB" id="3171021at2"/>
<evidence type="ECO:0000259" key="1">
    <source>
        <dbReference type="Pfam" id="PF00535"/>
    </source>
</evidence>
<dbReference type="InterPro" id="IPR001173">
    <property type="entry name" value="Glyco_trans_2-like"/>
</dbReference>
<evidence type="ECO:0000313" key="2">
    <source>
        <dbReference type="EMBL" id="PYI39821.1"/>
    </source>
</evidence>